<evidence type="ECO:0000256" key="1">
    <source>
        <dbReference type="ARBA" id="ARBA00004651"/>
    </source>
</evidence>
<dbReference type="OrthoDB" id="5800391at2759"/>
<gene>
    <name evidence="10" type="ORF">PVAND_009306</name>
</gene>
<dbReference type="GO" id="GO:0007165">
    <property type="term" value="P:signal transduction"/>
    <property type="evidence" value="ECO:0007669"/>
    <property type="project" value="UniProtKB-KW"/>
</dbReference>
<feature type="transmembrane region" description="Helical" evidence="9">
    <location>
        <begin position="391"/>
        <end position="409"/>
    </location>
</feature>
<evidence type="ECO:0000256" key="4">
    <source>
        <dbReference type="ARBA" id="ARBA00022692"/>
    </source>
</evidence>
<comment type="subcellular location">
    <subcellularLocation>
        <location evidence="1">Cell membrane</location>
        <topology evidence="1">Multi-pass membrane protein</topology>
    </subcellularLocation>
</comment>
<name>A0A9J6CDP6_POLVA</name>
<evidence type="ECO:0000313" key="11">
    <source>
        <dbReference type="Proteomes" id="UP001107558"/>
    </source>
</evidence>
<dbReference type="Pfam" id="PF06151">
    <property type="entry name" value="Trehalose_recp"/>
    <property type="match status" value="1"/>
</dbReference>
<dbReference type="AlphaFoldDB" id="A0A9J6CDP6"/>
<keyword evidence="3" id="KW-1003">Cell membrane</keyword>
<keyword evidence="8" id="KW-0807">Transducer</keyword>
<comment type="function">
    <text evidence="8">Plays a role in the sugar gustatory response.</text>
</comment>
<dbReference type="PANTHER" id="PTHR21421">
    <property type="entry name" value="GUSTATORY RECEPTOR"/>
    <property type="match status" value="1"/>
</dbReference>
<feature type="transmembrane region" description="Helical" evidence="9">
    <location>
        <begin position="66"/>
        <end position="88"/>
    </location>
</feature>
<dbReference type="GO" id="GO:0005886">
    <property type="term" value="C:plasma membrane"/>
    <property type="evidence" value="ECO:0007669"/>
    <property type="project" value="UniProtKB-SubCell"/>
</dbReference>
<evidence type="ECO:0000256" key="6">
    <source>
        <dbReference type="ARBA" id="ARBA00023136"/>
    </source>
</evidence>
<evidence type="ECO:0000256" key="9">
    <source>
        <dbReference type="SAM" id="Phobius"/>
    </source>
</evidence>
<evidence type="ECO:0000313" key="10">
    <source>
        <dbReference type="EMBL" id="KAG5679766.1"/>
    </source>
</evidence>
<keyword evidence="4 9" id="KW-0812">Transmembrane</keyword>
<dbReference type="Proteomes" id="UP001107558">
    <property type="component" value="Chromosome 1"/>
</dbReference>
<sequence>MWMQQQQNNLREKDDENFYYEELSEEDYKQTFYCAIKPAIYVAKIFGFFPINISSKQVHEIKFKWIHFRTLISLSLIVCCTMTAGFALKAQTEQLSAANIVGVLFFSICTIIAISFFRISMRFRYLMMSWVKVEKKFLSEKYTMPADKWKLRTKISIFTFIFFCCSFSEHFFYLGAEIYKLTFEIRHCNITDFDLFELFTRKQHKFVLDNIPYEYNNVIGAIVEYLNFSYTFFWNYLDLFIMLLSIGLSDLLQKISHRMECLQTVRLDENIWAELRLDHVSVSELIKIVNEEFGFIFMLACLNDSYFILIQMLNITTSLPFILSIIYFWYSLIYLVIRSVLMVSYASDVYENARKPIEVIRMIPADQWNNELERFFNQIKFHSNALSGKKFFIITKTLLFSMAGVLVTYELVLLQVDGKTVTWQDLIDCDSRT</sequence>
<dbReference type="EMBL" id="JADBJN010000001">
    <property type="protein sequence ID" value="KAG5679766.1"/>
    <property type="molecule type" value="Genomic_DNA"/>
</dbReference>
<evidence type="ECO:0000256" key="3">
    <source>
        <dbReference type="ARBA" id="ARBA00022475"/>
    </source>
</evidence>
<feature type="transmembrane region" description="Helical" evidence="9">
    <location>
        <begin position="233"/>
        <end position="252"/>
    </location>
</feature>
<comment type="similarity">
    <text evidence="2">Belongs to the insect chemoreceptor superfamily. Gustatory receptor (GR) family. Gr5a subfamily.</text>
</comment>
<organism evidence="10 11">
    <name type="scientific">Polypedilum vanderplanki</name>
    <name type="common">Sleeping chironomid midge</name>
    <dbReference type="NCBI Taxonomy" id="319348"/>
    <lineage>
        <taxon>Eukaryota</taxon>
        <taxon>Metazoa</taxon>
        <taxon>Ecdysozoa</taxon>
        <taxon>Arthropoda</taxon>
        <taxon>Hexapoda</taxon>
        <taxon>Insecta</taxon>
        <taxon>Pterygota</taxon>
        <taxon>Neoptera</taxon>
        <taxon>Endopterygota</taxon>
        <taxon>Diptera</taxon>
        <taxon>Nematocera</taxon>
        <taxon>Chironomoidea</taxon>
        <taxon>Chironomidae</taxon>
        <taxon>Chironominae</taxon>
        <taxon>Polypedilum</taxon>
        <taxon>Polypedilum</taxon>
    </lineage>
</organism>
<evidence type="ECO:0000256" key="2">
    <source>
        <dbReference type="ARBA" id="ARBA00005327"/>
    </source>
</evidence>
<protein>
    <recommendedName>
        <fullName evidence="8">Gustatory receptor</fullName>
    </recommendedName>
</protein>
<dbReference type="PANTHER" id="PTHR21421:SF34">
    <property type="entry name" value="GUSTATORY RECEPTOR FOR SUGAR TASTE 61A-RELATED"/>
    <property type="match status" value="1"/>
</dbReference>
<feature type="transmembrane region" description="Helical" evidence="9">
    <location>
        <begin position="155"/>
        <end position="174"/>
    </location>
</feature>
<evidence type="ECO:0000256" key="8">
    <source>
        <dbReference type="PIRNR" id="PIRNR038981"/>
    </source>
</evidence>
<keyword evidence="5 9" id="KW-1133">Transmembrane helix</keyword>
<feature type="transmembrane region" description="Helical" evidence="9">
    <location>
        <begin position="100"/>
        <end position="119"/>
    </location>
</feature>
<comment type="caution">
    <text evidence="10">The sequence shown here is derived from an EMBL/GenBank/DDBJ whole genome shotgun (WGS) entry which is preliminary data.</text>
</comment>
<proteinExistence type="inferred from homology"/>
<feature type="transmembrane region" description="Helical" evidence="9">
    <location>
        <begin position="319"/>
        <end position="337"/>
    </location>
</feature>
<keyword evidence="6 9" id="KW-0472">Membrane</keyword>
<keyword evidence="11" id="KW-1185">Reference proteome</keyword>
<keyword evidence="7 8" id="KW-0675">Receptor</keyword>
<reference evidence="10" key="1">
    <citation type="submission" date="2021-03" db="EMBL/GenBank/DDBJ databases">
        <title>Chromosome level genome of the anhydrobiotic midge Polypedilum vanderplanki.</title>
        <authorList>
            <person name="Yoshida Y."/>
            <person name="Kikawada T."/>
            <person name="Gusev O."/>
        </authorList>
    </citation>
    <scope>NUCLEOTIDE SEQUENCE</scope>
    <source>
        <strain evidence="10">NIAS01</strain>
        <tissue evidence="10">Whole body or cell culture</tissue>
    </source>
</reference>
<evidence type="ECO:0000256" key="5">
    <source>
        <dbReference type="ARBA" id="ARBA00022989"/>
    </source>
</evidence>
<dbReference type="InterPro" id="IPR009318">
    <property type="entry name" value="Gustatory_rcpt"/>
</dbReference>
<dbReference type="PIRSF" id="PIRSF038981">
    <property type="entry name" value="GRP"/>
    <property type="match status" value="1"/>
</dbReference>
<feature type="transmembrane region" description="Helical" evidence="9">
    <location>
        <begin position="293"/>
        <end position="313"/>
    </location>
</feature>
<dbReference type="GO" id="GO:0033041">
    <property type="term" value="F:sweet taste receptor activity"/>
    <property type="evidence" value="ECO:0007669"/>
    <property type="project" value="TreeGrafter"/>
</dbReference>
<accession>A0A9J6CDP6</accession>
<evidence type="ECO:0000256" key="7">
    <source>
        <dbReference type="ARBA" id="ARBA00023170"/>
    </source>
</evidence>